<dbReference type="AlphaFoldDB" id="A0A6L8KF92"/>
<sequence>MAGFTMVELITVFVLMGILGGIGYARFADTTSFSNRSYADQAKGIIRYAQKLAITQGRAVFVRSEPGGFAVCFASGCPNAAALAAASGGSNSGSSATRAYCILGGAYVSNWMCEARPNTSVTVTSNTVRPEFGAGGFFFFDSLGRPYNSADTVGSSSFTRMILTFTSGTSTNAVTIEAETGYVH</sequence>
<dbReference type="InterPro" id="IPR045584">
    <property type="entry name" value="Pilin-like"/>
</dbReference>
<dbReference type="EMBL" id="WWCN01000022">
    <property type="protein sequence ID" value="MYM26129.1"/>
    <property type="molecule type" value="Genomic_DNA"/>
</dbReference>
<dbReference type="Proteomes" id="UP000479335">
    <property type="component" value="Unassembled WGS sequence"/>
</dbReference>
<accession>A0A6L8KF92</accession>
<proteinExistence type="predicted"/>
<name>A0A6L8KF92_9BURK</name>
<organism evidence="1 2">
    <name type="scientific">Duganella flavida</name>
    <dbReference type="NCBI Taxonomy" id="2692175"/>
    <lineage>
        <taxon>Bacteria</taxon>
        <taxon>Pseudomonadati</taxon>
        <taxon>Pseudomonadota</taxon>
        <taxon>Betaproteobacteria</taxon>
        <taxon>Burkholderiales</taxon>
        <taxon>Oxalobacteraceae</taxon>
        <taxon>Telluria group</taxon>
        <taxon>Duganella</taxon>
    </lineage>
</organism>
<protein>
    <submittedName>
        <fullName evidence="1">MSHA biogenesis protein MshC</fullName>
    </submittedName>
</protein>
<comment type="caution">
    <text evidence="1">The sequence shown here is derived from an EMBL/GenBank/DDBJ whole genome shotgun (WGS) entry which is preliminary data.</text>
</comment>
<dbReference type="RefSeq" id="WP_161009561.1">
    <property type="nucleotide sequence ID" value="NZ_WWCN01000022.1"/>
</dbReference>
<gene>
    <name evidence="1" type="ORF">GTP46_26205</name>
</gene>
<evidence type="ECO:0000313" key="2">
    <source>
        <dbReference type="Proteomes" id="UP000479335"/>
    </source>
</evidence>
<dbReference type="Gene3D" id="3.30.700.10">
    <property type="entry name" value="Glycoprotein, Type 4 Pilin"/>
    <property type="match status" value="1"/>
</dbReference>
<evidence type="ECO:0000313" key="1">
    <source>
        <dbReference type="EMBL" id="MYM26129.1"/>
    </source>
</evidence>
<keyword evidence="2" id="KW-1185">Reference proteome</keyword>
<dbReference type="SUPFAM" id="SSF54523">
    <property type="entry name" value="Pili subunits"/>
    <property type="match status" value="1"/>
</dbReference>
<reference evidence="1 2" key="1">
    <citation type="submission" date="2019-12" db="EMBL/GenBank/DDBJ databases">
        <title>Novel species isolated from a subtropical stream in China.</title>
        <authorList>
            <person name="Lu H."/>
        </authorList>
    </citation>
    <scope>NUCLEOTIDE SEQUENCE [LARGE SCALE GENOMIC DNA]</scope>
    <source>
        <strain evidence="1 2">FT135W</strain>
    </source>
</reference>